<dbReference type="AlphaFoldDB" id="A0AA40A5Q5"/>
<evidence type="ECO:0000256" key="5">
    <source>
        <dbReference type="ARBA" id="ARBA00023212"/>
    </source>
</evidence>
<feature type="region of interest" description="Disordered" evidence="7">
    <location>
        <begin position="1"/>
        <end position="30"/>
    </location>
</feature>
<comment type="similarity">
    <text evidence="2">Belongs to the dynactin subunits 5/6 family. Dynactin subunit 6 subfamily.</text>
</comment>
<dbReference type="PANTHER" id="PTHR13072">
    <property type="entry name" value="DYNACTIN 6"/>
    <property type="match status" value="1"/>
</dbReference>
<organism evidence="8 9">
    <name type="scientific">Lasiosphaeria miniovina</name>
    <dbReference type="NCBI Taxonomy" id="1954250"/>
    <lineage>
        <taxon>Eukaryota</taxon>
        <taxon>Fungi</taxon>
        <taxon>Dikarya</taxon>
        <taxon>Ascomycota</taxon>
        <taxon>Pezizomycotina</taxon>
        <taxon>Sordariomycetes</taxon>
        <taxon>Sordariomycetidae</taxon>
        <taxon>Sordariales</taxon>
        <taxon>Lasiosphaeriaceae</taxon>
        <taxon>Lasiosphaeria</taxon>
    </lineage>
</organism>
<dbReference type="EMBL" id="JAUIRO010000006">
    <property type="protein sequence ID" value="KAK0709633.1"/>
    <property type="molecule type" value="Genomic_DNA"/>
</dbReference>
<evidence type="ECO:0000256" key="7">
    <source>
        <dbReference type="SAM" id="MobiDB-lite"/>
    </source>
</evidence>
<name>A0AA40A5Q5_9PEZI</name>
<dbReference type="RefSeq" id="XP_060292937.1">
    <property type="nucleotide sequence ID" value="XM_060442584.1"/>
</dbReference>
<evidence type="ECO:0000256" key="2">
    <source>
        <dbReference type="ARBA" id="ARBA00007719"/>
    </source>
</evidence>
<dbReference type="GeneID" id="85325854"/>
<keyword evidence="9" id="KW-1185">Reference proteome</keyword>
<proteinExistence type="inferred from homology"/>
<evidence type="ECO:0000256" key="4">
    <source>
        <dbReference type="ARBA" id="ARBA00022490"/>
    </source>
</evidence>
<protein>
    <recommendedName>
        <fullName evidence="3">Dynactin subunit 6</fullName>
    </recommendedName>
</protein>
<comment type="caution">
    <text evidence="8">The sequence shown here is derived from an EMBL/GenBank/DDBJ whole genome shotgun (WGS) entry which is preliminary data.</text>
</comment>
<sequence length="221" mass="22758">MAAPTSTSASSSSKRHSILPSVSQAGPKPPVQFSSSITIADSALLTGSHMIVVGSESVIHPRARLDSSGGRITIGRRCIVHERSIVGGNAATVTLSPSRGSKTSDMLLSPLPSSAGVTLADYVLVDVGAVIEAGDTVVGEGTTVGVGARVCAGAVVGKHCTLTPHTVVAAGDVVPDFTVIYSKGLRRRDLRGVPELRNKGQARQIEVLRRMIPSNPGKFSS</sequence>
<evidence type="ECO:0000256" key="1">
    <source>
        <dbReference type="ARBA" id="ARBA00004245"/>
    </source>
</evidence>
<keyword evidence="5" id="KW-0206">Cytoskeleton</keyword>
<evidence type="ECO:0000256" key="6">
    <source>
        <dbReference type="ARBA" id="ARBA00034687"/>
    </source>
</evidence>
<keyword evidence="4" id="KW-0963">Cytoplasm</keyword>
<dbReference type="InterPro" id="IPR011004">
    <property type="entry name" value="Trimer_LpxA-like_sf"/>
</dbReference>
<dbReference type="GO" id="GO:0005869">
    <property type="term" value="C:dynactin complex"/>
    <property type="evidence" value="ECO:0007669"/>
    <property type="project" value="InterPro"/>
</dbReference>
<feature type="compositionally biased region" description="Low complexity" evidence="7">
    <location>
        <begin position="1"/>
        <end position="12"/>
    </location>
</feature>
<evidence type="ECO:0000313" key="8">
    <source>
        <dbReference type="EMBL" id="KAK0709633.1"/>
    </source>
</evidence>
<gene>
    <name evidence="8" type="ORF">B0T26DRAFT_722316</name>
</gene>
<evidence type="ECO:0000256" key="3">
    <source>
        <dbReference type="ARBA" id="ARBA00016573"/>
    </source>
</evidence>
<dbReference type="InterPro" id="IPR027777">
    <property type="entry name" value="DCTN6"/>
</dbReference>
<dbReference type="PANTHER" id="PTHR13072:SF0">
    <property type="entry name" value="DYNACTIN SUBUNIT 6"/>
    <property type="match status" value="1"/>
</dbReference>
<dbReference type="GO" id="GO:0070840">
    <property type="term" value="F:dynein complex binding"/>
    <property type="evidence" value="ECO:0007669"/>
    <property type="project" value="TreeGrafter"/>
</dbReference>
<comment type="function">
    <text evidence="6">Part of the dynactin complex that activates the molecular motor dynein for ultra-processive transport along microtubules.</text>
</comment>
<dbReference type="Gene3D" id="2.160.10.10">
    <property type="entry name" value="Hexapeptide repeat proteins"/>
    <property type="match status" value="1"/>
</dbReference>
<reference evidence="8" key="1">
    <citation type="submission" date="2023-06" db="EMBL/GenBank/DDBJ databases">
        <title>Genome-scale phylogeny and comparative genomics of the fungal order Sordariales.</title>
        <authorList>
            <consortium name="Lawrence Berkeley National Laboratory"/>
            <person name="Hensen N."/>
            <person name="Bonometti L."/>
            <person name="Westerberg I."/>
            <person name="Brannstrom I.O."/>
            <person name="Guillou S."/>
            <person name="Cros-Aarteil S."/>
            <person name="Calhoun S."/>
            <person name="Haridas S."/>
            <person name="Kuo A."/>
            <person name="Mondo S."/>
            <person name="Pangilinan J."/>
            <person name="Riley R."/>
            <person name="LaButti K."/>
            <person name="Andreopoulos B."/>
            <person name="Lipzen A."/>
            <person name="Chen C."/>
            <person name="Yanf M."/>
            <person name="Daum C."/>
            <person name="Ng V."/>
            <person name="Clum A."/>
            <person name="Steindorff A."/>
            <person name="Ohm R."/>
            <person name="Martin F."/>
            <person name="Silar P."/>
            <person name="Natvig D."/>
            <person name="Lalanne C."/>
            <person name="Gautier V."/>
            <person name="Ament-velasquez S.L."/>
            <person name="Kruys A."/>
            <person name="Hutchinson M.I."/>
            <person name="Powell A.J."/>
            <person name="Barry K."/>
            <person name="Miller A.N."/>
            <person name="Grigoriev I.V."/>
            <person name="Debuchy R."/>
            <person name="Gladieux P."/>
            <person name="Thoren M.H."/>
            <person name="Johannesson H."/>
        </authorList>
    </citation>
    <scope>NUCLEOTIDE SEQUENCE</scope>
    <source>
        <strain evidence="8">SMH2392-1A</strain>
    </source>
</reference>
<evidence type="ECO:0000313" key="9">
    <source>
        <dbReference type="Proteomes" id="UP001172101"/>
    </source>
</evidence>
<dbReference type="SUPFAM" id="SSF51161">
    <property type="entry name" value="Trimeric LpxA-like enzymes"/>
    <property type="match status" value="1"/>
</dbReference>
<accession>A0AA40A5Q5</accession>
<dbReference type="GO" id="GO:0007052">
    <property type="term" value="P:mitotic spindle organization"/>
    <property type="evidence" value="ECO:0007669"/>
    <property type="project" value="TreeGrafter"/>
</dbReference>
<dbReference type="Proteomes" id="UP001172101">
    <property type="component" value="Unassembled WGS sequence"/>
</dbReference>
<comment type="subcellular location">
    <subcellularLocation>
        <location evidence="1">Cytoplasm</location>
        <location evidence="1">Cytoskeleton</location>
    </subcellularLocation>
</comment>